<reference evidence="1" key="1">
    <citation type="submission" date="2022-10" db="EMBL/GenBank/DDBJ databases">
        <title>Culturing micro-colonial fungi from biological soil crusts in the Mojave desert and describing Neophaeococcomyces mojavensis, and introducing the new genera and species Taxawa tesnikishii.</title>
        <authorList>
            <person name="Kurbessoian T."/>
            <person name="Stajich J.E."/>
        </authorList>
    </citation>
    <scope>NUCLEOTIDE SEQUENCE</scope>
    <source>
        <strain evidence="1">JES_112</strain>
    </source>
</reference>
<gene>
    <name evidence="1" type="ORF">H2198_009645</name>
</gene>
<name>A0ACC2ZTZ8_9EURO</name>
<keyword evidence="2" id="KW-1185">Reference proteome</keyword>
<evidence type="ECO:0000313" key="2">
    <source>
        <dbReference type="Proteomes" id="UP001172386"/>
    </source>
</evidence>
<protein>
    <submittedName>
        <fullName evidence="1">Uncharacterized protein</fullName>
    </submittedName>
</protein>
<organism evidence="1 2">
    <name type="scientific">Neophaeococcomyces mojaviensis</name>
    <dbReference type="NCBI Taxonomy" id="3383035"/>
    <lineage>
        <taxon>Eukaryota</taxon>
        <taxon>Fungi</taxon>
        <taxon>Dikarya</taxon>
        <taxon>Ascomycota</taxon>
        <taxon>Pezizomycotina</taxon>
        <taxon>Eurotiomycetes</taxon>
        <taxon>Chaetothyriomycetidae</taxon>
        <taxon>Chaetothyriales</taxon>
        <taxon>Chaetothyriales incertae sedis</taxon>
        <taxon>Neophaeococcomyces</taxon>
    </lineage>
</organism>
<accession>A0ACC2ZTZ8</accession>
<dbReference type="Proteomes" id="UP001172386">
    <property type="component" value="Unassembled WGS sequence"/>
</dbReference>
<proteinExistence type="predicted"/>
<sequence>MFISPNIENSMRRRLRNQKFLEGQEEDGTEDGTWWRDFNAKLADRKKAQSFLNDDETNTNREHFAVTGGDYIIAEVW</sequence>
<dbReference type="EMBL" id="JAPDRQ010000285">
    <property type="protein sequence ID" value="KAJ9651066.1"/>
    <property type="molecule type" value="Genomic_DNA"/>
</dbReference>
<evidence type="ECO:0000313" key="1">
    <source>
        <dbReference type="EMBL" id="KAJ9651066.1"/>
    </source>
</evidence>
<comment type="caution">
    <text evidence="1">The sequence shown here is derived from an EMBL/GenBank/DDBJ whole genome shotgun (WGS) entry which is preliminary data.</text>
</comment>